<keyword evidence="6" id="KW-1185">Reference proteome</keyword>
<evidence type="ECO:0000256" key="3">
    <source>
        <dbReference type="SAM" id="MobiDB-lite"/>
    </source>
</evidence>
<evidence type="ECO:0000313" key="6">
    <source>
        <dbReference type="Proteomes" id="UP001149079"/>
    </source>
</evidence>
<feature type="compositionally biased region" description="Low complexity" evidence="3">
    <location>
        <begin position="183"/>
        <end position="193"/>
    </location>
</feature>
<gene>
    <name evidence="5" type="ORF">N7515_003173</name>
</gene>
<dbReference type="EMBL" id="JAPQKL010000003">
    <property type="protein sequence ID" value="KAJ5138325.1"/>
    <property type="molecule type" value="Genomic_DNA"/>
</dbReference>
<dbReference type="InterPro" id="IPR036779">
    <property type="entry name" value="LysM_dom_sf"/>
</dbReference>
<reference evidence="5" key="2">
    <citation type="journal article" date="2023" name="IMA Fungus">
        <title>Comparative genomic study of the Penicillium genus elucidates a diverse pangenome and 15 lateral gene transfer events.</title>
        <authorList>
            <person name="Petersen C."/>
            <person name="Sorensen T."/>
            <person name="Nielsen M.R."/>
            <person name="Sondergaard T.E."/>
            <person name="Sorensen J.L."/>
            <person name="Fitzpatrick D.A."/>
            <person name="Frisvad J.C."/>
            <person name="Nielsen K.L."/>
        </authorList>
    </citation>
    <scope>NUCLEOTIDE SEQUENCE</scope>
    <source>
        <strain evidence="5">IBT 22155</strain>
    </source>
</reference>
<dbReference type="InterPro" id="IPR053214">
    <property type="entry name" value="LysM12-like"/>
</dbReference>
<sequence length="382" mass="41408">MSTPSPPLSRFHVKEVKMAIFQLDFLALWLLTSRLATALLPPTQTTDGYCFSYIIQGYDTCASIASAHAITQADIEAFNKDTWAWLGCGHLYQGDFICLSPGKPPMPMALPHATCGPQVPGTTRPENWNDLAGLNPCLMDACCSWWGQCGVSELYCERAVREPPAGATATVKPVTADPGSASAKTGSPAKTGAGTATKIVTTTKAKTTAQAKTTTKAAAKATTKVTTKAKATTTKKPDPVQDKPVTPDPWDAPWEMTLYAEKGCKGDYYHLEGYNEKLYDDKDHCLVLRGGLNSVFSETEVTCNFWTDDGFTKLPCEKGTLKSPQSWIVKEGFCTGFEGTDCYCLDHYQSEYEAKGCQNRLAGYDPPTFGSLMCAKKMEAAT</sequence>
<evidence type="ECO:0000313" key="5">
    <source>
        <dbReference type="EMBL" id="KAJ5138325.1"/>
    </source>
</evidence>
<dbReference type="Gene3D" id="3.30.60.10">
    <property type="entry name" value="Endochitinase-like"/>
    <property type="match status" value="1"/>
</dbReference>
<evidence type="ECO:0000256" key="2">
    <source>
        <dbReference type="ARBA" id="ARBA00023026"/>
    </source>
</evidence>
<accession>A0A9W9H465</accession>
<dbReference type="GO" id="GO:0008061">
    <property type="term" value="F:chitin binding"/>
    <property type="evidence" value="ECO:0007669"/>
    <property type="project" value="UniProtKB-KW"/>
</dbReference>
<name>A0A9W9H465_9EURO</name>
<evidence type="ECO:0000259" key="4">
    <source>
        <dbReference type="PROSITE" id="PS51782"/>
    </source>
</evidence>
<dbReference type="InterPro" id="IPR036861">
    <property type="entry name" value="Endochitinase-like_sf"/>
</dbReference>
<dbReference type="PANTHER" id="PTHR47700">
    <property type="entry name" value="V CHITINASE, PUTATIVE (AFU_ORTHOLOGUE AFUA_6G13720)-RELATED"/>
    <property type="match status" value="1"/>
</dbReference>
<proteinExistence type="predicted"/>
<organism evidence="5 6">
    <name type="scientific">Penicillium bovifimosum</name>
    <dbReference type="NCBI Taxonomy" id="126998"/>
    <lineage>
        <taxon>Eukaryota</taxon>
        <taxon>Fungi</taxon>
        <taxon>Dikarya</taxon>
        <taxon>Ascomycota</taxon>
        <taxon>Pezizomycotina</taxon>
        <taxon>Eurotiomycetes</taxon>
        <taxon>Eurotiomycetidae</taxon>
        <taxon>Eurotiales</taxon>
        <taxon>Aspergillaceae</taxon>
        <taxon>Penicillium</taxon>
    </lineage>
</organism>
<dbReference type="AlphaFoldDB" id="A0A9W9H465"/>
<reference evidence="5" key="1">
    <citation type="submission" date="2022-11" db="EMBL/GenBank/DDBJ databases">
        <authorList>
            <person name="Petersen C."/>
        </authorList>
    </citation>
    <scope>NUCLEOTIDE SEQUENCE</scope>
    <source>
        <strain evidence="5">IBT 22155</strain>
    </source>
</reference>
<dbReference type="Gene3D" id="3.10.350.10">
    <property type="entry name" value="LysM domain"/>
    <property type="match status" value="1"/>
</dbReference>
<dbReference type="InterPro" id="IPR057277">
    <property type="entry name" value="LysM_C"/>
</dbReference>
<dbReference type="Proteomes" id="UP001149079">
    <property type="component" value="Unassembled WGS sequence"/>
</dbReference>
<keyword evidence="1" id="KW-0147">Chitin-binding</keyword>
<evidence type="ECO:0000256" key="1">
    <source>
        <dbReference type="ARBA" id="ARBA00022669"/>
    </source>
</evidence>
<dbReference type="CDD" id="cd00118">
    <property type="entry name" value="LysM"/>
    <property type="match status" value="1"/>
</dbReference>
<dbReference type="InterPro" id="IPR018392">
    <property type="entry name" value="LysM"/>
</dbReference>
<feature type="domain" description="LysM" evidence="4">
    <location>
        <begin position="51"/>
        <end position="99"/>
    </location>
</feature>
<keyword evidence="2" id="KW-0843">Virulence</keyword>
<dbReference type="SMART" id="SM00257">
    <property type="entry name" value="LysM"/>
    <property type="match status" value="1"/>
</dbReference>
<dbReference type="SUPFAM" id="SSF57016">
    <property type="entry name" value="Plant lectins/antimicrobial peptides"/>
    <property type="match status" value="1"/>
</dbReference>
<dbReference type="PROSITE" id="PS51782">
    <property type="entry name" value="LYSM"/>
    <property type="match status" value="1"/>
</dbReference>
<dbReference type="Pfam" id="PF25139">
    <property type="entry name" value="LysM14_C"/>
    <property type="match status" value="1"/>
</dbReference>
<comment type="caution">
    <text evidence="5">The sequence shown here is derived from an EMBL/GenBank/DDBJ whole genome shotgun (WGS) entry which is preliminary data.</text>
</comment>
<feature type="region of interest" description="Disordered" evidence="3">
    <location>
        <begin position="166"/>
        <end position="193"/>
    </location>
</feature>
<dbReference type="SUPFAM" id="SSF54106">
    <property type="entry name" value="LysM domain"/>
    <property type="match status" value="1"/>
</dbReference>
<dbReference type="GeneID" id="81403087"/>
<dbReference type="PANTHER" id="PTHR47700:SF2">
    <property type="entry name" value="CHITINASE"/>
    <property type="match status" value="1"/>
</dbReference>
<dbReference type="OrthoDB" id="73875at2759"/>
<feature type="region of interest" description="Disordered" evidence="3">
    <location>
        <begin position="229"/>
        <end position="248"/>
    </location>
</feature>
<dbReference type="RefSeq" id="XP_056522974.1">
    <property type="nucleotide sequence ID" value="XM_056663917.1"/>
</dbReference>
<protein>
    <recommendedName>
        <fullName evidence="4">LysM domain-containing protein</fullName>
    </recommendedName>
</protein>